<evidence type="ECO:0000313" key="3">
    <source>
        <dbReference type="Proteomes" id="UP001181347"/>
    </source>
</evidence>
<dbReference type="AlphaFoldDB" id="A0AAE4RXU5"/>
<evidence type="ECO:0000313" key="2">
    <source>
        <dbReference type="EMBL" id="MDU0260282.1"/>
    </source>
</evidence>
<keyword evidence="1" id="KW-0472">Membrane</keyword>
<keyword evidence="1" id="KW-1133">Transmembrane helix</keyword>
<gene>
    <name evidence="2" type="ORF">RVH17_09180</name>
</gene>
<name>A0AAE4RXU5_9BACT</name>
<dbReference type="RefSeq" id="WP_009597485.1">
    <property type="nucleotide sequence ID" value="NZ_BAAFKU010000009.1"/>
</dbReference>
<organism evidence="2 3">
    <name type="scientific">Alistipes finegoldii</name>
    <dbReference type="NCBI Taxonomy" id="214856"/>
    <lineage>
        <taxon>Bacteria</taxon>
        <taxon>Pseudomonadati</taxon>
        <taxon>Bacteroidota</taxon>
        <taxon>Bacteroidia</taxon>
        <taxon>Bacteroidales</taxon>
        <taxon>Rikenellaceae</taxon>
        <taxon>Alistipes</taxon>
    </lineage>
</organism>
<feature type="transmembrane region" description="Helical" evidence="1">
    <location>
        <begin position="99"/>
        <end position="117"/>
    </location>
</feature>
<evidence type="ECO:0000256" key="1">
    <source>
        <dbReference type="SAM" id="Phobius"/>
    </source>
</evidence>
<dbReference type="Proteomes" id="UP001181347">
    <property type="component" value="Unassembled WGS sequence"/>
</dbReference>
<reference evidence="2" key="1">
    <citation type="submission" date="2023-10" db="EMBL/GenBank/DDBJ databases">
        <title>Genome Sequence of the Bacteria from From Gut Wall in Crohn's Disease.</title>
        <authorList>
            <person name="Rodriguez-Palacios A."/>
        </authorList>
    </citation>
    <scope>NUCLEOTIDE SEQUENCE</scope>
    <source>
        <strain evidence="2">CavFT-hAR58</strain>
    </source>
</reference>
<proteinExistence type="predicted"/>
<dbReference type="EMBL" id="JAWDES010000005">
    <property type="protein sequence ID" value="MDU0260282.1"/>
    <property type="molecule type" value="Genomic_DNA"/>
</dbReference>
<accession>A0AAE4RXU5</accession>
<comment type="caution">
    <text evidence="2">The sequence shown here is derived from an EMBL/GenBank/DDBJ whole genome shotgun (WGS) entry which is preliminary data.</text>
</comment>
<keyword evidence="1" id="KW-0812">Transmembrane</keyword>
<sequence>MKEQDERIERLLECYFDARTTEAEERELRDYFRYVDEIPASLRYARTMFGGLDALAEERYPGEGSVQTGPAVRPAERMRRYETRSAAGRGARGGRKLPPLWGVAAAAAVVLGVFFYAEYLRKPYCYIDGVAIYDKEAAMQATVYLQGLSDFGDQVRMVDELIINE</sequence>
<protein>
    <submittedName>
        <fullName evidence="2">Uncharacterized protein</fullName>
    </submittedName>
</protein>